<feature type="transmembrane region" description="Helical" evidence="6">
    <location>
        <begin position="47"/>
        <end position="65"/>
    </location>
</feature>
<keyword evidence="5 6" id="KW-0472">Membrane</keyword>
<keyword evidence="2" id="KW-0813">Transport</keyword>
<keyword evidence="4 6" id="KW-1133">Transmembrane helix</keyword>
<dbReference type="GO" id="GO:0016020">
    <property type="term" value="C:membrane"/>
    <property type="evidence" value="ECO:0007669"/>
    <property type="project" value="UniProtKB-SubCell"/>
</dbReference>
<name>A0AAU9JYN5_9CILI</name>
<proteinExistence type="predicted"/>
<comment type="subcellular location">
    <subcellularLocation>
        <location evidence="1">Membrane</location>
        <topology evidence="1">Multi-pass membrane protein</topology>
    </subcellularLocation>
</comment>
<protein>
    <recommendedName>
        <fullName evidence="9">Transmembrane protein</fullName>
    </recommendedName>
</protein>
<feature type="transmembrane region" description="Helical" evidence="6">
    <location>
        <begin position="291"/>
        <end position="313"/>
    </location>
</feature>
<feature type="transmembrane region" description="Helical" evidence="6">
    <location>
        <begin position="86"/>
        <end position="108"/>
    </location>
</feature>
<gene>
    <name evidence="7" type="ORF">BSTOLATCC_MIC57083</name>
</gene>
<dbReference type="Proteomes" id="UP001162131">
    <property type="component" value="Unassembled WGS sequence"/>
</dbReference>
<evidence type="ECO:0008006" key="9">
    <source>
        <dbReference type="Google" id="ProtNLM"/>
    </source>
</evidence>
<feature type="transmembrane region" description="Helical" evidence="6">
    <location>
        <begin position="466"/>
        <end position="485"/>
    </location>
</feature>
<evidence type="ECO:0000313" key="8">
    <source>
        <dbReference type="Proteomes" id="UP001162131"/>
    </source>
</evidence>
<dbReference type="AlphaFoldDB" id="A0AAU9JYN5"/>
<sequence length="486" mass="55373">MGDQTLLLPSATKDQEWFSYFFIFTIEFEYALESVFVNPYFNRLNCSIVFISVLWLLPSILSLGLQPLIQKYIYQDYLLITSHKKTLSYIFCSLALFGILMFISAGTISEWYFKGSILFNSKARDTSLVLGVIGYLLMGVSHNSLFDMFLGLSETEKLKTYITWGCVGRMCGFLLASIDCFEIYSLYMYYNVGDNMTLTYFFSAVLYLFSMCFAIPTLYAGRRESDNSFFVFPGFKFLLSVPKKMLLLMMCYFFTFGCNILISIYATSWVSNALITEKHKANEDRRLFDMGVSWGAFTLFLSGIVTLLIISLIPYVRKQNYLKDSYILAGAHLISAAALLSTYNIENFQWVFIIIPLCGLSIGANFLLPQCLLQEIQFQYGKICDKLSYPHRGDYCSTAYKTGSKLESLLRFLLDIPSEEDKIHHSIEQSKEWSKILNLTAIFAQTVMFGLAPYVIVFWLEGETVKWGMVTAGLSALIGGLLAFLL</sequence>
<accession>A0AAU9JYN5</accession>
<evidence type="ECO:0000256" key="2">
    <source>
        <dbReference type="ARBA" id="ARBA00022448"/>
    </source>
</evidence>
<dbReference type="EMBL" id="CAJZBQ010000055">
    <property type="protein sequence ID" value="CAG9332794.1"/>
    <property type="molecule type" value="Genomic_DNA"/>
</dbReference>
<evidence type="ECO:0000256" key="3">
    <source>
        <dbReference type="ARBA" id="ARBA00022692"/>
    </source>
</evidence>
<feature type="transmembrane region" description="Helical" evidence="6">
    <location>
        <begin position="436"/>
        <end position="460"/>
    </location>
</feature>
<comment type="caution">
    <text evidence="7">The sequence shown here is derived from an EMBL/GenBank/DDBJ whole genome shotgun (WGS) entry which is preliminary data.</text>
</comment>
<dbReference type="PANTHER" id="PTHR19432:SF35">
    <property type="entry name" value="SOLUTE CARRIER FAMILY 45 MEMBER 3 ISOFORM X1"/>
    <property type="match status" value="1"/>
</dbReference>
<evidence type="ECO:0000313" key="7">
    <source>
        <dbReference type="EMBL" id="CAG9332794.1"/>
    </source>
</evidence>
<evidence type="ECO:0000256" key="4">
    <source>
        <dbReference type="ARBA" id="ARBA00022989"/>
    </source>
</evidence>
<feature type="transmembrane region" description="Helical" evidence="6">
    <location>
        <begin position="198"/>
        <end position="220"/>
    </location>
</feature>
<evidence type="ECO:0000256" key="5">
    <source>
        <dbReference type="ARBA" id="ARBA00023136"/>
    </source>
</evidence>
<dbReference type="PANTHER" id="PTHR19432">
    <property type="entry name" value="SUGAR TRANSPORTER"/>
    <property type="match status" value="1"/>
</dbReference>
<feature type="transmembrane region" description="Helical" evidence="6">
    <location>
        <begin position="349"/>
        <end position="368"/>
    </location>
</feature>
<keyword evidence="3 6" id="KW-0812">Transmembrane</keyword>
<evidence type="ECO:0000256" key="1">
    <source>
        <dbReference type="ARBA" id="ARBA00004141"/>
    </source>
</evidence>
<feature type="transmembrane region" description="Helical" evidence="6">
    <location>
        <begin position="128"/>
        <end position="149"/>
    </location>
</feature>
<evidence type="ECO:0000256" key="6">
    <source>
        <dbReference type="SAM" id="Phobius"/>
    </source>
</evidence>
<organism evidence="7 8">
    <name type="scientific">Blepharisma stoltei</name>
    <dbReference type="NCBI Taxonomy" id="1481888"/>
    <lineage>
        <taxon>Eukaryota</taxon>
        <taxon>Sar</taxon>
        <taxon>Alveolata</taxon>
        <taxon>Ciliophora</taxon>
        <taxon>Postciliodesmatophora</taxon>
        <taxon>Heterotrichea</taxon>
        <taxon>Heterotrichida</taxon>
        <taxon>Blepharismidae</taxon>
        <taxon>Blepharisma</taxon>
    </lineage>
</organism>
<keyword evidence="8" id="KW-1185">Reference proteome</keyword>
<feature type="transmembrane region" description="Helical" evidence="6">
    <location>
        <begin position="246"/>
        <end position="271"/>
    </location>
</feature>
<dbReference type="GO" id="GO:0008506">
    <property type="term" value="F:sucrose:proton symporter activity"/>
    <property type="evidence" value="ECO:0007669"/>
    <property type="project" value="TreeGrafter"/>
</dbReference>
<feature type="transmembrane region" description="Helical" evidence="6">
    <location>
        <begin position="161"/>
        <end position="178"/>
    </location>
</feature>
<reference evidence="7" key="1">
    <citation type="submission" date="2021-09" db="EMBL/GenBank/DDBJ databases">
        <authorList>
            <consortium name="AG Swart"/>
            <person name="Singh M."/>
            <person name="Singh A."/>
            <person name="Seah K."/>
            <person name="Emmerich C."/>
        </authorList>
    </citation>
    <scope>NUCLEOTIDE SEQUENCE</scope>
    <source>
        <strain evidence="7">ATCC30299</strain>
    </source>
</reference>
<feature type="transmembrane region" description="Helical" evidence="6">
    <location>
        <begin position="20"/>
        <end position="41"/>
    </location>
</feature>